<name>A0A0V1JFD0_TRIPS</name>
<keyword evidence="2" id="KW-1185">Reference proteome</keyword>
<protein>
    <submittedName>
        <fullName evidence="1">Uncharacterized protein</fullName>
    </submittedName>
</protein>
<evidence type="ECO:0000313" key="1">
    <source>
        <dbReference type="EMBL" id="KRZ33646.1"/>
    </source>
</evidence>
<dbReference type="EMBL" id="JYDS01000008">
    <property type="protein sequence ID" value="KRZ33646.1"/>
    <property type="molecule type" value="Genomic_DNA"/>
</dbReference>
<comment type="caution">
    <text evidence="1">The sequence shown here is derived from an EMBL/GenBank/DDBJ whole genome shotgun (WGS) entry which is preliminary data.</text>
</comment>
<dbReference type="AlphaFoldDB" id="A0A0V1JFD0"/>
<sequence length="65" mass="7522">MHGIEFNGIGSVWSSKISSRKHCYYYIVSNLILFLSMRHLIPSGSYIVAFYNIIINNSFSLKFNE</sequence>
<proteinExistence type="predicted"/>
<organism evidence="1 2">
    <name type="scientific">Trichinella pseudospiralis</name>
    <name type="common">Parasitic roundworm</name>
    <dbReference type="NCBI Taxonomy" id="6337"/>
    <lineage>
        <taxon>Eukaryota</taxon>
        <taxon>Metazoa</taxon>
        <taxon>Ecdysozoa</taxon>
        <taxon>Nematoda</taxon>
        <taxon>Enoplea</taxon>
        <taxon>Dorylaimia</taxon>
        <taxon>Trichinellida</taxon>
        <taxon>Trichinellidae</taxon>
        <taxon>Trichinella</taxon>
    </lineage>
</organism>
<reference evidence="1 2" key="1">
    <citation type="submission" date="2015-01" db="EMBL/GenBank/DDBJ databases">
        <title>Evolution of Trichinella species and genotypes.</title>
        <authorList>
            <person name="Korhonen P.K."/>
            <person name="Edoardo P."/>
            <person name="Giuseppe L.R."/>
            <person name="Gasser R.B."/>
        </authorList>
    </citation>
    <scope>NUCLEOTIDE SEQUENCE [LARGE SCALE GENOMIC DNA]</scope>
    <source>
        <strain evidence="1">ISS588</strain>
    </source>
</reference>
<dbReference type="Proteomes" id="UP000054805">
    <property type="component" value="Unassembled WGS sequence"/>
</dbReference>
<accession>A0A0V1JFD0</accession>
<evidence type="ECO:0000313" key="2">
    <source>
        <dbReference type="Proteomes" id="UP000054805"/>
    </source>
</evidence>
<gene>
    <name evidence="1" type="ORF">T4B_9977</name>
</gene>